<keyword evidence="1" id="KW-0812">Transmembrane</keyword>
<reference evidence="2 3" key="1">
    <citation type="submission" date="2024-01" db="EMBL/GenBank/DDBJ databases">
        <title>A draft genome for the cacao thread blight pathogen Marasmiellus scandens.</title>
        <authorList>
            <person name="Baruah I.K."/>
            <person name="Leung J."/>
            <person name="Bukari Y."/>
            <person name="Amoako-Attah I."/>
            <person name="Meinhardt L.W."/>
            <person name="Bailey B.A."/>
            <person name="Cohen S.P."/>
        </authorList>
    </citation>
    <scope>NUCLEOTIDE SEQUENCE [LARGE SCALE GENOMIC DNA]</scope>
    <source>
        <strain evidence="2 3">GH-19</strain>
    </source>
</reference>
<proteinExistence type="predicted"/>
<gene>
    <name evidence="2" type="ORF">VKT23_013738</name>
</gene>
<sequence length="343" mass="38242">MTFREFLTHCFTVFLVVSLGVCDAAIIFISVKNQKYTTLVPAILLTIYHVAVMIATFTLPLYGETFKSLRTRRTHSAVVLLLCSVFTLIAAGLQAWRSPTIDVKMHDILGILAFGMAIFLQLVAIVHIAWGCSEVEIREGAIRLRDDEPVPELDDDEQTQGSAIPLISSDTLALDPDRPVSMRFLFASVLNSLMLCNLAYDDHETFTFTVTLFIIIHHFILIISSVDFVRKDPDTGVTTRTAFFIHDRISYVIRSALATKIFVGLMFVLAVLVGIGAGFSFDAFIHKDIKHSHRRNEVLYQGIMQTIEALGLLGAGVYSSVKIRREDSKRGGVTLEEEQILQA</sequence>
<feature type="transmembrane region" description="Helical" evidence="1">
    <location>
        <begin position="184"/>
        <end position="200"/>
    </location>
</feature>
<keyword evidence="1" id="KW-1133">Transmembrane helix</keyword>
<feature type="transmembrane region" description="Helical" evidence="1">
    <location>
        <begin position="251"/>
        <end position="279"/>
    </location>
</feature>
<feature type="transmembrane region" description="Helical" evidence="1">
    <location>
        <begin position="206"/>
        <end position="230"/>
    </location>
</feature>
<name>A0ABR1J711_9AGAR</name>
<evidence type="ECO:0000256" key="1">
    <source>
        <dbReference type="SAM" id="Phobius"/>
    </source>
</evidence>
<keyword evidence="3" id="KW-1185">Reference proteome</keyword>
<protein>
    <submittedName>
        <fullName evidence="2">Uncharacterized protein</fullName>
    </submittedName>
</protein>
<feature type="transmembrane region" description="Helical" evidence="1">
    <location>
        <begin position="40"/>
        <end position="62"/>
    </location>
</feature>
<feature type="transmembrane region" description="Helical" evidence="1">
    <location>
        <begin position="108"/>
        <end position="130"/>
    </location>
</feature>
<evidence type="ECO:0000313" key="2">
    <source>
        <dbReference type="EMBL" id="KAK7448476.1"/>
    </source>
</evidence>
<accession>A0ABR1J711</accession>
<evidence type="ECO:0000313" key="3">
    <source>
        <dbReference type="Proteomes" id="UP001498398"/>
    </source>
</evidence>
<dbReference type="Proteomes" id="UP001498398">
    <property type="component" value="Unassembled WGS sequence"/>
</dbReference>
<keyword evidence="1" id="KW-0472">Membrane</keyword>
<organism evidence="2 3">
    <name type="scientific">Marasmiellus scandens</name>
    <dbReference type="NCBI Taxonomy" id="2682957"/>
    <lineage>
        <taxon>Eukaryota</taxon>
        <taxon>Fungi</taxon>
        <taxon>Dikarya</taxon>
        <taxon>Basidiomycota</taxon>
        <taxon>Agaricomycotina</taxon>
        <taxon>Agaricomycetes</taxon>
        <taxon>Agaricomycetidae</taxon>
        <taxon>Agaricales</taxon>
        <taxon>Marasmiineae</taxon>
        <taxon>Omphalotaceae</taxon>
        <taxon>Marasmiellus</taxon>
    </lineage>
</organism>
<dbReference type="EMBL" id="JBANRG010000038">
    <property type="protein sequence ID" value="KAK7448476.1"/>
    <property type="molecule type" value="Genomic_DNA"/>
</dbReference>
<feature type="transmembrane region" description="Helical" evidence="1">
    <location>
        <begin position="299"/>
        <end position="321"/>
    </location>
</feature>
<feature type="transmembrane region" description="Helical" evidence="1">
    <location>
        <begin position="74"/>
        <end position="96"/>
    </location>
</feature>
<comment type="caution">
    <text evidence="2">The sequence shown here is derived from an EMBL/GenBank/DDBJ whole genome shotgun (WGS) entry which is preliminary data.</text>
</comment>